<name>A0ABU5LFD3_9GAMM</name>
<evidence type="ECO:0000256" key="6">
    <source>
        <dbReference type="ARBA" id="ARBA00023136"/>
    </source>
</evidence>
<feature type="transmembrane region" description="Helical" evidence="7">
    <location>
        <begin position="297"/>
        <end position="315"/>
    </location>
</feature>
<dbReference type="PANTHER" id="PTHR30106">
    <property type="entry name" value="INNER MEMBRANE PROTEIN YEIH-RELATED"/>
    <property type="match status" value="1"/>
</dbReference>
<dbReference type="NCBIfam" id="TIGR00698">
    <property type="entry name" value="YeiH family putative sulfate export transporter"/>
    <property type="match status" value="1"/>
</dbReference>
<comment type="similarity">
    <text evidence="2">Belongs to the UPF0324 family.</text>
</comment>
<comment type="caution">
    <text evidence="8">The sequence shown here is derived from an EMBL/GenBank/DDBJ whole genome shotgun (WGS) entry which is preliminary data.</text>
</comment>
<keyword evidence="4 7" id="KW-0812">Transmembrane</keyword>
<feature type="transmembrane region" description="Helical" evidence="7">
    <location>
        <begin position="327"/>
        <end position="351"/>
    </location>
</feature>
<evidence type="ECO:0000256" key="7">
    <source>
        <dbReference type="SAM" id="Phobius"/>
    </source>
</evidence>
<evidence type="ECO:0000256" key="3">
    <source>
        <dbReference type="ARBA" id="ARBA00022475"/>
    </source>
</evidence>
<dbReference type="InterPro" id="IPR004630">
    <property type="entry name" value="UPF0324_YeiH-like"/>
</dbReference>
<evidence type="ECO:0000313" key="9">
    <source>
        <dbReference type="Proteomes" id="UP001288620"/>
    </source>
</evidence>
<feature type="transmembrane region" description="Helical" evidence="7">
    <location>
        <begin position="162"/>
        <end position="184"/>
    </location>
</feature>
<dbReference type="Pfam" id="PF03601">
    <property type="entry name" value="Cons_hypoth698"/>
    <property type="match status" value="1"/>
</dbReference>
<evidence type="ECO:0000256" key="5">
    <source>
        <dbReference type="ARBA" id="ARBA00022989"/>
    </source>
</evidence>
<sequence>MADISLPQTIRGVPPLIPGIALTASLALCTAWLSHFSVVAQWGFGALTLAIVGGILLGNTIYGHLHAHCDAGVQFAKQKLLRIGIVLFGFRLTFQQVLDVGISGVVTDVLTLSSTFLLACWLGIRWLKMDARTVWLIGAGSSICGAAAVLATGPVVKAKASHVAVAVATVVLFGTAAIFLYPWIWHLAVPLLPGLTRHAFGIYTGSTLHEVAQVVAAGHAVGAEAENAAVIAKMLRVMMLAPFLMLLGEYVRRCLPQASDTKTPVTFPWFALAFIAVALFNSLHIVPARAIALINQLDNVLLAMAMAALGLTTYLSQLKQAGLRPLLLGLLLFIWLVIGGGIINLGVSAFFR</sequence>
<keyword evidence="5 7" id="KW-1133">Transmembrane helix</keyword>
<keyword evidence="9" id="KW-1185">Reference proteome</keyword>
<proteinExistence type="inferred from homology"/>
<evidence type="ECO:0000256" key="1">
    <source>
        <dbReference type="ARBA" id="ARBA00004651"/>
    </source>
</evidence>
<comment type="subcellular location">
    <subcellularLocation>
        <location evidence="1">Cell membrane</location>
        <topology evidence="1">Multi-pass membrane protein</topology>
    </subcellularLocation>
</comment>
<evidence type="ECO:0000313" key="8">
    <source>
        <dbReference type="EMBL" id="MDZ7278667.1"/>
    </source>
</evidence>
<feature type="transmembrane region" description="Helical" evidence="7">
    <location>
        <begin position="267"/>
        <end position="285"/>
    </location>
</feature>
<organism evidence="8 9">
    <name type="scientific">Pantoea eucrina</name>
    <dbReference type="NCBI Taxonomy" id="472693"/>
    <lineage>
        <taxon>Bacteria</taxon>
        <taxon>Pseudomonadati</taxon>
        <taxon>Pseudomonadota</taxon>
        <taxon>Gammaproteobacteria</taxon>
        <taxon>Enterobacterales</taxon>
        <taxon>Erwiniaceae</taxon>
        <taxon>Pantoea</taxon>
    </lineage>
</organism>
<feature type="transmembrane region" description="Helical" evidence="7">
    <location>
        <begin position="110"/>
        <end position="127"/>
    </location>
</feature>
<dbReference type="EMBL" id="JAOBTT010000001">
    <property type="protein sequence ID" value="MDZ7278667.1"/>
    <property type="molecule type" value="Genomic_DNA"/>
</dbReference>
<dbReference type="InterPro" id="IPR018383">
    <property type="entry name" value="UPF0324_pro"/>
</dbReference>
<dbReference type="PANTHER" id="PTHR30106:SF2">
    <property type="entry name" value="UPF0324 INNER MEMBRANE PROTEIN YEIH"/>
    <property type="match status" value="1"/>
</dbReference>
<dbReference type="Proteomes" id="UP001288620">
    <property type="component" value="Unassembled WGS sequence"/>
</dbReference>
<evidence type="ECO:0000256" key="2">
    <source>
        <dbReference type="ARBA" id="ARBA00007977"/>
    </source>
</evidence>
<feature type="transmembrane region" description="Helical" evidence="7">
    <location>
        <begin position="39"/>
        <end position="59"/>
    </location>
</feature>
<dbReference type="RefSeq" id="WP_322542616.1">
    <property type="nucleotide sequence ID" value="NZ_JAOBTT010000001.1"/>
</dbReference>
<evidence type="ECO:0000256" key="4">
    <source>
        <dbReference type="ARBA" id="ARBA00022692"/>
    </source>
</evidence>
<feature type="transmembrane region" description="Helical" evidence="7">
    <location>
        <begin position="134"/>
        <end position="156"/>
    </location>
</feature>
<feature type="transmembrane region" description="Helical" evidence="7">
    <location>
        <begin position="12"/>
        <end position="33"/>
    </location>
</feature>
<keyword evidence="6 7" id="KW-0472">Membrane</keyword>
<protein>
    <submittedName>
        <fullName evidence="8">YeiH family putative sulfate export transporter</fullName>
    </submittedName>
</protein>
<accession>A0ABU5LFD3</accession>
<reference evidence="9" key="1">
    <citation type="submission" date="2023-07" db="EMBL/GenBank/DDBJ databases">
        <title>Structural and functional analysis of rice phyllospheric bacteria for their antimicrobial properties and defense elicitation against blast disease.</title>
        <authorList>
            <person name="Sahu K.P."/>
            <person name="Asharani P."/>
            <person name="Kumar M."/>
            <person name="Reddy B."/>
            <person name="Kumar A."/>
        </authorList>
    </citation>
    <scope>NUCLEOTIDE SEQUENCE [LARGE SCALE GENOMIC DNA]</scope>
    <source>
        <strain evidence="9">OsEp_Plm_30P10</strain>
    </source>
</reference>
<gene>
    <name evidence="8" type="ORF">N4G40_10335</name>
</gene>
<keyword evidence="3" id="KW-1003">Cell membrane</keyword>